<organism evidence="6">
    <name type="scientific">marine metagenome</name>
    <dbReference type="NCBI Taxonomy" id="408172"/>
    <lineage>
        <taxon>unclassified sequences</taxon>
        <taxon>metagenomes</taxon>
        <taxon>ecological metagenomes</taxon>
    </lineage>
</organism>
<dbReference type="GO" id="GO:0051287">
    <property type="term" value="F:NAD binding"/>
    <property type="evidence" value="ECO:0007669"/>
    <property type="project" value="InterPro"/>
</dbReference>
<dbReference type="GO" id="GO:0047952">
    <property type="term" value="F:glycerol-3-phosphate dehydrogenase [NAD(P)+] activity"/>
    <property type="evidence" value="ECO:0007669"/>
    <property type="project" value="TreeGrafter"/>
</dbReference>
<dbReference type="InterPro" id="IPR006168">
    <property type="entry name" value="G3P_DH_NAD-dep"/>
</dbReference>
<dbReference type="Gene3D" id="1.10.1040.10">
    <property type="entry name" value="N-(1-d-carboxylethyl)-l-norvaline Dehydrogenase, domain 2"/>
    <property type="match status" value="1"/>
</dbReference>
<dbReference type="HAMAP" id="MF_00394">
    <property type="entry name" value="NAD_Glyc3P_dehydrog"/>
    <property type="match status" value="1"/>
</dbReference>
<dbReference type="NCBIfam" id="NF000940">
    <property type="entry name" value="PRK00094.1-2"/>
    <property type="match status" value="1"/>
</dbReference>
<evidence type="ECO:0000256" key="3">
    <source>
        <dbReference type="ARBA" id="ARBA00023027"/>
    </source>
</evidence>
<dbReference type="SUPFAM" id="SSF48179">
    <property type="entry name" value="6-phosphogluconate dehydrogenase C-terminal domain-like"/>
    <property type="match status" value="1"/>
</dbReference>
<comment type="similarity">
    <text evidence="1">Belongs to the NAD-dependent glycerol-3-phosphate dehydrogenase family.</text>
</comment>
<dbReference type="FunFam" id="1.10.1040.10:FF:000001">
    <property type="entry name" value="Glycerol-3-phosphate dehydrogenase [NAD(P)+]"/>
    <property type="match status" value="1"/>
</dbReference>
<dbReference type="AlphaFoldDB" id="A0A382CSM4"/>
<dbReference type="PROSITE" id="PS00957">
    <property type="entry name" value="NAD_G3PDH"/>
    <property type="match status" value="1"/>
</dbReference>
<feature type="domain" description="Glycerol-3-phosphate dehydrogenase NAD-dependent N-terminal" evidence="4">
    <location>
        <begin position="5"/>
        <end position="161"/>
    </location>
</feature>
<dbReference type="FunFam" id="3.40.50.720:FF:000019">
    <property type="entry name" value="Glycerol-3-phosphate dehydrogenase [NAD(P)+]"/>
    <property type="match status" value="1"/>
</dbReference>
<sequence>MTLGKISFLGCGSWGGTLGQVVAKKGIPITMWHRKQAIVQLLTETRSHYLVPSLTFPDNVVFTSNIYEAIHGTDMIILALPSQSIRGLLQSYKEIWREYHTFVNVSKGIEIDTLMTVSEVIKDVMGNTYTKIVTLSGPSHAEEVIEGYPTTLVSASPNTEVASAVQNLFSNETLRTYVNADIKGVELGGSMKNVIAIASGIVDGIGYGDNTKAALLTRGLTEISRLGVAMGGSIKTFSGLSGIGDLMVTCFSKHSRNRFVGEEIGQGKSLTEILKEMSMVAEGVNTAESVYRLSKKYRVSMPISHAVHDILFKEKDPKTAIQELMSRELIEE</sequence>
<dbReference type="EMBL" id="UINC01035948">
    <property type="protein sequence ID" value="SVB29160.1"/>
    <property type="molecule type" value="Genomic_DNA"/>
</dbReference>
<dbReference type="InterPro" id="IPR011128">
    <property type="entry name" value="G3P_DH_NAD-dep_N"/>
</dbReference>
<keyword evidence="3" id="KW-0520">NAD</keyword>
<dbReference type="InterPro" id="IPR006109">
    <property type="entry name" value="G3P_DH_NAD-dep_C"/>
</dbReference>
<dbReference type="Pfam" id="PF01210">
    <property type="entry name" value="NAD_Gly3P_dh_N"/>
    <property type="match status" value="1"/>
</dbReference>
<keyword evidence="2" id="KW-0560">Oxidoreductase</keyword>
<evidence type="ECO:0000313" key="6">
    <source>
        <dbReference type="EMBL" id="SVB29160.1"/>
    </source>
</evidence>
<dbReference type="PANTHER" id="PTHR11728:SF1">
    <property type="entry name" value="GLYCEROL-3-PHOSPHATE DEHYDROGENASE [NAD(+)] 2, CHLOROPLASTIC"/>
    <property type="match status" value="1"/>
</dbReference>
<name>A0A382CSM4_9ZZZZ</name>
<dbReference type="InterPro" id="IPR008927">
    <property type="entry name" value="6-PGluconate_DH-like_C_sf"/>
</dbReference>
<dbReference type="Pfam" id="PF07479">
    <property type="entry name" value="NAD_Gly3P_dh_C"/>
    <property type="match status" value="1"/>
</dbReference>
<reference evidence="6" key="1">
    <citation type="submission" date="2018-05" db="EMBL/GenBank/DDBJ databases">
        <authorList>
            <person name="Lanie J.A."/>
            <person name="Ng W.-L."/>
            <person name="Kazmierczak K.M."/>
            <person name="Andrzejewski T.M."/>
            <person name="Davidsen T.M."/>
            <person name="Wayne K.J."/>
            <person name="Tettelin H."/>
            <person name="Glass J.I."/>
            <person name="Rusch D."/>
            <person name="Podicherti R."/>
            <person name="Tsui H.-C.T."/>
            <person name="Winkler M.E."/>
        </authorList>
    </citation>
    <scope>NUCLEOTIDE SEQUENCE</scope>
</reference>
<evidence type="ECO:0000259" key="5">
    <source>
        <dbReference type="Pfam" id="PF07479"/>
    </source>
</evidence>
<dbReference type="InterPro" id="IPR013328">
    <property type="entry name" value="6PGD_dom2"/>
</dbReference>
<dbReference type="NCBIfam" id="NF000942">
    <property type="entry name" value="PRK00094.1-4"/>
    <property type="match status" value="1"/>
</dbReference>
<dbReference type="InterPro" id="IPR036291">
    <property type="entry name" value="NAD(P)-bd_dom_sf"/>
</dbReference>
<proteinExistence type="inferred from homology"/>
<dbReference type="SUPFAM" id="SSF51735">
    <property type="entry name" value="NAD(P)-binding Rossmann-fold domains"/>
    <property type="match status" value="1"/>
</dbReference>
<evidence type="ECO:0000256" key="2">
    <source>
        <dbReference type="ARBA" id="ARBA00023002"/>
    </source>
</evidence>
<evidence type="ECO:0000256" key="1">
    <source>
        <dbReference type="ARBA" id="ARBA00011009"/>
    </source>
</evidence>
<evidence type="ECO:0008006" key="7">
    <source>
        <dbReference type="Google" id="ProtNLM"/>
    </source>
</evidence>
<evidence type="ECO:0000259" key="4">
    <source>
        <dbReference type="Pfam" id="PF01210"/>
    </source>
</evidence>
<dbReference type="PRINTS" id="PR00077">
    <property type="entry name" value="GPDHDRGNASE"/>
</dbReference>
<protein>
    <recommendedName>
        <fullName evidence="7">Glycerol-3-phosphate dehydrogenase (NAD(P)(+))</fullName>
    </recommendedName>
</protein>
<feature type="domain" description="Glycerol-3-phosphate dehydrogenase NAD-dependent C-terminal" evidence="5">
    <location>
        <begin position="181"/>
        <end position="322"/>
    </location>
</feature>
<dbReference type="PANTHER" id="PTHR11728">
    <property type="entry name" value="GLYCEROL-3-PHOSPHATE DEHYDROGENASE"/>
    <property type="match status" value="1"/>
</dbReference>
<accession>A0A382CSM4</accession>
<dbReference type="GO" id="GO:0005975">
    <property type="term" value="P:carbohydrate metabolic process"/>
    <property type="evidence" value="ECO:0007669"/>
    <property type="project" value="InterPro"/>
</dbReference>
<gene>
    <name evidence="6" type="ORF">METZ01_LOCUS182014</name>
</gene>
<dbReference type="GO" id="GO:0046168">
    <property type="term" value="P:glycerol-3-phosphate catabolic process"/>
    <property type="evidence" value="ECO:0007669"/>
    <property type="project" value="InterPro"/>
</dbReference>
<dbReference type="PIRSF" id="PIRSF000114">
    <property type="entry name" value="Glycerol-3-P_dh"/>
    <property type="match status" value="1"/>
</dbReference>
<dbReference type="GO" id="GO:0005829">
    <property type="term" value="C:cytosol"/>
    <property type="evidence" value="ECO:0007669"/>
    <property type="project" value="TreeGrafter"/>
</dbReference>
<dbReference type="Gene3D" id="3.40.50.720">
    <property type="entry name" value="NAD(P)-binding Rossmann-like Domain"/>
    <property type="match status" value="1"/>
</dbReference>